<dbReference type="InterPro" id="IPR036890">
    <property type="entry name" value="HATPase_C_sf"/>
</dbReference>
<dbReference type="InterPro" id="IPR003660">
    <property type="entry name" value="HAMP_dom"/>
</dbReference>
<comment type="subcellular location">
    <subcellularLocation>
        <location evidence="2">Membrane</location>
    </subcellularLocation>
</comment>
<dbReference type="CDD" id="cd06225">
    <property type="entry name" value="HAMP"/>
    <property type="match status" value="1"/>
</dbReference>
<dbReference type="PANTHER" id="PTHR45436">
    <property type="entry name" value="SENSOR HISTIDINE KINASE YKOH"/>
    <property type="match status" value="1"/>
</dbReference>
<comment type="catalytic activity">
    <reaction evidence="1">
        <text>ATP + protein L-histidine = ADP + protein N-phospho-L-histidine.</text>
        <dbReference type="EC" id="2.7.13.3"/>
    </reaction>
</comment>
<name>A0ABV6RV91_9GAMM</name>
<reference evidence="14 15" key="1">
    <citation type="submission" date="2024-09" db="EMBL/GenBank/DDBJ databases">
        <authorList>
            <person name="Sun Q."/>
            <person name="Mori K."/>
        </authorList>
    </citation>
    <scope>NUCLEOTIDE SEQUENCE [LARGE SCALE GENOMIC DNA]</scope>
    <source>
        <strain evidence="14 15">KCTC 23076</strain>
    </source>
</reference>
<dbReference type="InterPro" id="IPR004358">
    <property type="entry name" value="Sig_transdc_His_kin-like_C"/>
</dbReference>
<evidence type="ECO:0000256" key="5">
    <source>
        <dbReference type="ARBA" id="ARBA00022679"/>
    </source>
</evidence>
<dbReference type="GO" id="GO:0016301">
    <property type="term" value="F:kinase activity"/>
    <property type="evidence" value="ECO:0007669"/>
    <property type="project" value="UniProtKB-KW"/>
</dbReference>
<dbReference type="InterPro" id="IPR003594">
    <property type="entry name" value="HATPase_dom"/>
</dbReference>
<gene>
    <name evidence="14" type="ORF">ACFFGH_23960</name>
</gene>
<evidence type="ECO:0000313" key="14">
    <source>
        <dbReference type="EMBL" id="MFC0680897.1"/>
    </source>
</evidence>
<feature type="domain" description="HAMP" evidence="13">
    <location>
        <begin position="199"/>
        <end position="252"/>
    </location>
</feature>
<dbReference type="CDD" id="cd00075">
    <property type="entry name" value="HATPase"/>
    <property type="match status" value="1"/>
</dbReference>
<dbReference type="EMBL" id="JBHLTG010000006">
    <property type="protein sequence ID" value="MFC0680897.1"/>
    <property type="molecule type" value="Genomic_DNA"/>
</dbReference>
<dbReference type="EC" id="2.7.13.3" evidence="3"/>
<keyword evidence="15" id="KW-1185">Reference proteome</keyword>
<dbReference type="PRINTS" id="PR00344">
    <property type="entry name" value="BCTRLSENSOR"/>
</dbReference>
<evidence type="ECO:0000313" key="15">
    <source>
        <dbReference type="Proteomes" id="UP001589896"/>
    </source>
</evidence>
<evidence type="ECO:0000256" key="8">
    <source>
        <dbReference type="ARBA" id="ARBA00022989"/>
    </source>
</evidence>
<accession>A0ABV6RV91</accession>
<dbReference type="Gene3D" id="3.30.565.10">
    <property type="entry name" value="Histidine kinase-like ATPase, C-terminal domain"/>
    <property type="match status" value="1"/>
</dbReference>
<proteinExistence type="predicted"/>
<keyword evidence="6 11" id="KW-0812">Transmembrane</keyword>
<feature type="transmembrane region" description="Helical" evidence="11">
    <location>
        <begin position="171"/>
        <end position="192"/>
    </location>
</feature>
<keyword evidence="8 11" id="KW-1133">Transmembrane helix</keyword>
<keyword evidence="5" id="KW-0808">Transferase</keyword>
<feature type="domain" description="Histidine kinase" evidence="12">
    <location>
        <begin position="267"/>
        <end position="548"/>
    </location>
</feature>
<dbReference type="CDD" id="cd00082">
    <property type="entry name" value="HisKA"/>
    <property type="match status" value="1"/>
</dbReference>
<dbReference type="PROSITE" id="PS50885">
    <property type="entry name" value="HAMP"/>
    <property type="match status" value="1"/>
</dbReference>
<dbReference type="InterPro" id="IPR036097">
    <property type="entry name" value="HisK_dim/P_sf"/>
</dbReference>
<keyword evidence="10 11" id="KW-0472">Membrane</keyword>
<dbReference type="RefSeq" id="WP_386673034.1">
    <property type="nucleotide sequence ID" value="NZ_JBHLTG010000006.1"/>
</dbReference>
<evidence type="ECO:0000256" key="4">
    <source>
        <dbReference type="ARBA" id="ARBA00022553"/>
    </source>
</evidence>
<dbReference type="Gene3D" id="1.10.287.130">
    <property type="match status" value="1"/>
</dbReference>
<evidence type="ECO:0000256" key="2">
    <source>
        <dbReference type="ARBA" id="ARBA00004370"/>
    </source>
</evidence>
<sequence>MHQHLAAWWNGISLRTKITGVTVMLLTLGLLVSGAGTMSLLRTYLLQQVDDRVKNAAKELTETEQRDGNLDRHVTIQDDGQCAVTAGIGEGVYMAVLDARGELRCDNRGGDDEYPDLSGVTLRDVRDNDGEPFSVDEVDSRTQWRVIADEAFLDGLNTIVVGESLAPANGVVARFAAIFMFFALAVVVLGGVSTRLLVASTFAPLRDVEETAARFADGDFSQRLSGALPNTEVGRLSRSLNLMLARIDSAFADRARTIDQMRRFVGDASHELRTPLVSVRGYAELYRMGALGSDNDVKQAMERIESEAVRMSELVSDLLELARLDETRPLNLREIDLGPIAHDAALDARASAPDRAVTVVPLEITEEEVPEPSLEQTGELALTGGGKAGQSRTAAFAGAQLARLRALRTRSARRLAEAPPEEGDPTQPRAIVLGEENKIRQVVTNLMGNAQRYSPSGSPIELGVGVNLAKRMGVIAIIDHGRGIPPQMRDKIFQRFWRADTSRTRETGGSGLGLAIVAAIVASHGGKIEVDETPGGGATFRVLLPLAPSFADPTPEYEID</sequence>
<dbReference type="PROSITE" id="PS50109">
    <property type="entry name" value="HIS_KIN"/>
    <property type="match status" value="1"/>
</dbReference>
<comment type="caution">
    <text evidence="14">The sequence shown here is derived from an EMBL/GenBank/DDBJ whole genome shotgun (WGS) entry which is preliminary data.</text>
</comment>
<evidence type="ECO:0000256" key="6">
    <source>
        <dbReference type="ARBA" id="ARBA00022692"/>
    </source>
</evidence>
<evidence type="ECO:0000259" key="12">
    <source>
        <dbReference type="PROSITE" id="PS50109"/>
    </source>
</evidence>
<dbReference type="SUPFAM" id="SSF158472">
    <property type="entry name" value="HAMP domain-like"/>
    <property type="match status" value="1"/>
</dbReference>
<dbReference type="InterPro" id="IPR050428">
    <property type="entry name" value="TCS_sensor_his_kinase"/>
</dbReference>
<dbReference type="SUPFAM" id="SSF47384">
    <property type="entry name" value="Homodimeric domain of signal transducing histidine kinase"/>
    <property type="match status" value="1"/>
</dbReference>
<dbReference type="PANTHER" id="PTHR45436:SF5">
    <property type="entry name" value="SENSOR HISTIDINE KINASE TRCS"/>
    <property type="match status" value="1"/>
</dbReference>
<dbReference type="Pfam" id="PF02518">
    <property type="entry name" value="HATPase_c"/>
    <property type="match status" value="1"/>
</dbReference>
<evidence type="ECO:0000259" key="13">
    <source>
        <dbReference type="PROSITE" id="PS50885"/>
    </source>
</evidence>
<dbReference type="Pfam" id="PF00512">
    <property type="entry name" value="HisKA"/>
    <property type="match status" value="1"/>
</dbReference>
<dbReference type="Gene3D" id="6.10.340.10">
    <property type="match status" value="1"/>
</dbReference>
<keyword evidence="7 14" id="KW-0418">Kinase</keyword>
<dbReference type="Pfam" id="PF00672">
    <property type="entry name" value="HAMP"/>
    <property type="match status" value="1"/>
</dbReference>
<evidence type="ECO:0000256" key="9">
    <source>
        <dbReference type="ARBA" id="ARBA00023012"/>
    </source>
</evidence>
<evidence type="ECO:0000256" key="3">
    <source>
        <dbReference type="ARBA" id="ARBA00012438"/>
    </source>
</evidence>
<dbReference type="SUPFAM" id="SSF55874">
    <property type="entry name" value="ATPase domain of HSP90 chaperone/DNA topoisomerase II/histidine kinase"/>
    <property type="match status" value="1"/>
</dbReference>
<protein>
    <recommendedName>
        <fullName evidence="3">histidine kinase</fullName>
        <ecNumber evidence="3">2.7.13.3</ecNumber>
    </recommendedName>
</protein>
<evidence type="ECO:0000256" key="10">
    <source>
        <dbReference type="ARBA" id="ARBA00023136"/>
    </source>
</evidence>
<dbReference type="SMART" id="SM00387">
    <property type="entry name" value="HATPase_c"/>
    <property type="match status" value="1"/>
</dbReference>
<evidence type="ECO:0000256" key="11">
    <source>
        <dbReference type="SAM" id="Phobius"/>
    </source>
</evidence>
<dbReference type="SMART" id="SM00304">
    <property type="entry name" value="HAMP"/>
    <property type="match status" value="1"/>
</dbReference>
<keyword evidence="4" id="KW-0597">Phosphoprotein</keyword>
<evidence type="ECO:0000256" key="1">
    <source>
        <dbReference type="ARBA" id="ARBA00000085"/>
    </source>
</evidence>
<keyword evidence="9" id="KW-0902">Two-component regulatory system</keyword>
<evidence type="ECO:0000256" key="7">
    <source>
        <dbReference type="ARBA" id="ARBA00022777"/>
    </source>
</evidence>
<dbReference type="Proteomes" id="UP001589896">
    <property type="component" value="Unassembled WGS sequence"/>
</dbReference>
<organism evidence="14 15">
    <name type="scientific">Lysobacter korlensis</name>
    <dbReference type="NCBI Taxonomy" id="553636"/>
    <lineage>
        <taxon>Bacteria</taxon>
        <taxon>Pseudomonadati</taxon>
        <taxon>Pseudomonadota</taxon>
        <taxon>Gammaproteobacteria</taxon>
        <taxon>Lysobacterales</taxon>
        <taxon>Lysobacteraceae</taxon>
        <taxon>Lysobacter</taxon>
    </lineage>
</organism>
<dbReference type="InterPro" id="IPR005467">
    <property type="entry name" value="His_kinase_dom"/>
</dbReference>
<dbReference type="SMART" id="SM00388">
    <property type="entry name" value="HisKA"/>
    <property type="match status" value="1"/>
</dbReference>
<feature type="transmembrane region" description="Helical" evidence="11">
    <location>
        <begin position="20"/>
        <end position="45"/>
    </location>
</feature>
<dbReference type="InterPro" id="IPR003661">
    <property type="entry name" value="HisK_dim/P_dom"/>
</dbReference>